<dbReference type="GO" id="GO:0005829">
    <property type="term" value="C:cytosol"/>
    <property type="evidence" value="ECO:0007669"/>
    <property type="project" value="TreeGrafter"/>
</dbReference>
<protein>
    <recommendedName>
        <fullName evidence="6 7">Methionine aminopeptidase</fullName>
        <shortName evidence="6">MAP</shortName>
        <shortName evidence="6">MetAP</shortName>
        <ecNumber evidence="6 7">3.4.11.18</ecNumber>
    </recommendedName>
    <alternativeName>
        <fullName evidence="6">Peptidase M</fullName>
    </alternativeName>
</protein>
<keyword evidence="3 6" id="KW-0645">Protease</keyword>
<feature type="binding site" evidence="6">
    <location>
        <position position="245"/>
    </location>
    <ligand>
        <name>a divalent metal cation</name>
        <dbReference type="ChEBI" id="CHEBI:60240"/>
        <label>1</label>
    </ligand>
</feature>
<sequence length="264" mass="28397">MTRFSSQTDSEGRRIPLYDADGFAGMRKAGRLAAATLDFITPHVQAGISTAELDRLCDQFMRDAGAIPGTVGYHGYQHASCVSVNHVVTHGIPGDKVLADGDIVNIDVTPIVEGWFGDTSRTFLVGEVRTLAKRLVDTTFEAMMAGIDIIRPGTTLGDVGAAIEAVARRERFSVVRDFCGHGLGRVFHDAPLVMHYGKAGTGVVLEPGMFFTVEPMLNAGKAEVKILADGWTTVTRDRSLSAQFEHSVGVTEDGVEIFTPWAVS</sequence>
<dbReference type="GO" id="GO:0046872">
    <property type="term" value="F:metal ion binding"/>
    <property type="evidence" value="ECO:0007669"/>
    <property type="project" value="UniProtKB-UniRule"/>
</dbReference>
<feature type="binding site" evidence="6">
    <location>
        <position position="214"/>
    </location>
    <ligand>
        <name>a divalent metal cation</name>
        <dbReference type="ChEBI" id="CHEBI:60240"/>
        <label>2</label>
        <note>catalytic</note>
    </ligand>
</feature>
<dbReference type="InterPro" id="IPR036005">
    <property type="entry name" value="Creatinase/aminopeptidase-like"/>
</dbReference>
<reference evidence="9" key="1">
    <citation type="journal article" date="2007" name="J. Bacteriol.">
        <title>Comparative genome analysis of four magnetotactic bacteria reveals a complex set of group-specific genes implicated in magnetosome biomineralization and function.</title>
        <authorList>
            <person name="Richter M."/>
            <person name="Kube M."/>
            <person name="Bazylinski D.A."/>
            <person name="Lombardot T."/>
            <person name="Gloeckner F.O."/>
            <person name="Reinhardt R."/>
            <person name="Schueler D."/>
        </authorList>
    </citation>
    <scope>NUCLEOTIDE SEQUENCE</scope>
    <source>
        <strain evidence="9">MSR-1</strain>
    </source>
</reference>
<comment type="cofactor">
    <cofactor evidence="6">
        <name>Co(2+)</name>
        <dbReference type="ChEBI" id="CHEBI:48828"/>
    </cofactor>
    <cofactor evidence="6">
        <name>Zn(2+)</name>
        <dbReference type="ChEBI" id="CHEBI:29105"/>
    </cofactor>
    <cofactor evidence="6">
        <name>Mn(2+)</name>
        <dbReference type="ChEBI" id="CHEBI:29035"/>
    </cofactor>
    <cofactor evidence="6">
        <name>Fe(2+)</name>
        <dbReference type="ChEBI" id="CHEBI:29033"/>
    </cofactor>
    <text evidence="6">Binds 2 divalent metal cations per subunit. Has a high-affinity and a low affinity metal-binding site. The true nature of the physiological cofactor is under debate. The enzyme is active with cobalt, zinc, manganese or divalent iron ions. Most likely, methionine aminopeptidases function as mononuclear Fe(2+)-metalloproteases under physiological conditions, and the catalytically relevant metal-binding site has been assigned to the histidine-containing high-affinity site.</text>
</comment>
<dbReference type="PANTHER" id="PTHR43330:SF27">
    <property type="entry name" value="METHIONINE AMINOPEPTIDASE"/>
    <property type="match status" value="1"/>
</dbReference>
<dbReference type="EMBL" id="CU459003">
    <property type="protein sequence ID" value="CAM75685.1"/>
    <property type="molecule type" value="Genomic_DNA"/>
</dbReference>
<dbReference type="GO" id="GO:0070006">
    <property type="term" value="F:metalloaminopeptidase activity"/>
    <property type="evidence" value="ECO:0007669"/>
    <property type="project" value="UniProtKB-UniRule"/>
</dbReference>
<dbReference type="InterPro" id="IPR000994">
    <property type="entry name" value="Pept_M24"/>
</dbReference>
<evidence type="ECO:0000256" key="1">
    <source>
        <dbReference type="ARBA" id="ARBA00002521"/>
    </source>
</evidence>
<feature type="binding site" evidence="6">
    <location>
        <position position="118"/>
    </location>
    <ligand>
        <name>a divalent metal cation</name>
        <dbReference type="ChEBI" id="CHEBI:60240"/>
        <label>1</label>
    </ligand>
</feature>
<dbReference type="RefSeq" id="WP_106002746.1">
    <property type="nucleotide sequence ID" value="NZ_CP027527.1"/>
</dbReference>
<name>A4TYH8_9PROT</name>
<dbReference type="PROSITE" id="PS00680">
    <property type="entry name" value="MAP_1"/>
    <property type="match status" value="1"/>
</dbReference>
<keyword evidence="5 6" id="KW-0378">Hydrolase</keyword>
<comment type="function">
    <text evidence="1 6">Removes the N-terminal methionine from nascent proteins. The N-terminal methionine is often cleaved when the second residue in the primary sequence is small and uncharged (Met-Ala-, Cys, Gly, Pro, Ser, Thr, or Val). Requires deformylation of the N(alpha)-formylated initiator methionine before it can be hydrolyzed.</text>
</comment>
<dbReference type="Gene3D" id="3.90.230.10">
    <property type="entry name" value="Creatinase/methionine aminopeptidase superfamily"/>
    <property type="match status" value="1"/>
</dbReference>
<comment type="subunit">
    <text evidence="6">Monomer.</text>
</comment>
<dbReference type="CDD" id="cd01086">
    <property type="entry name" value="MetAP1"/>
    <property type="match status" value="1"/>
</dbReference>
<evidence type="ECO:0000256" key="3">
    <source>
        <dbReference type="ARBA" id="ARBA00022670"/>
    </source>
</evidence>
<keyword evidence="2 6" id="KW-0031">Aminopeptidase</keyword>
<evidence type="ECO:0000256" key="4">
    <source>
        <dbReference type="ARBA" id="ARBA00022723"/>
    </source>
</evidence>
<feature type="binding site" evidence="6">
    <location>
        <position position="118"/>
    </location>
    <ligand>
        <name>a divalent metal cation</name>
        <dbReference type="ChEBI" id="CHEBI:60240"/>
        <label>2</label>
        <note>catalytic</note>
    </ligand>
</feature>
<dbReference type="HAMAP" id="MF_01974">
    <property type="entry name" value="MetAP_1"/>
    <property type="match status" value="1"/>
</dbReference>
<accession>A4TYH8</accession>
<dbReference type="InterPro" id="IPR002467">
    <property type="entry name" value="Pept_M24A_MAP1"/>
</dbReference>
<organism evidence="9">
    <name type="scientific">Magnetospirillum gryphiswaldense</name>
    <dbReference type="NCBI Taxonomy" id="55518"/>
    <lineage>
        <taxon>Bacteria</taxon>
        <taxon>Pseudomonadati</taxon>
        <taxon>Pseudomonadota</taxon>
        <taxon>Alphaproteobacteria</taxon>
        <taxon>Rhodospirillales</taxon>
        <taxon>Rhodospirillaceae</taxon>
        <taxon>Magnetospirillum</taxon>
    </lineage>
</organism>
<dbReference type="GO" id="GO:0006508">
    <property type="term" value="P:proteolysis"/>
    <property type="evidence" value="ECO:0007669"/>
    <property type="project" value="UniProtKB-KW"/>
</dbReference>
<comment type="similarity">
    <text evidence="6">Belongs to the peptidase M24A family. Methionine aminopeptidase type 1 subfamily.</text>
</comment>
<feature type="binding site" evidence="6">
    <location>
        <position position="90"/>
    </location>
    <ligand>
        <name>substrate</name>
    </ligand>
</feature>
<dbReference type="MEROPS" id="M24.001"/>
<dbReference type="NCBIfam" id="TIGR00500">
    <property type="entry name" value="met_pdase_I"/>
    <property type="match status" value="1"/>
</dbReference>
<dbReference type="Pfam" id="PF00557">
    <property type="entry name" value="Peptidase_M24"/>
    <property type="match status" value="1"/>
</dbReference>
<dbReference type="PRINTS" id="PR00599">
    <property type="entry name" value="MAPEPTIDASE"/>
</dbReference>
<feature type="binding site" evidence="6">
    <location>
        <position position="181"/>
    </location>
    <ligand>
        <name>a divalent metal cation</name>
        <dbReference type="ChEBI" id="CHEBI:60240"/>
        <label>2</label>
        <note>catalytic</note>
    </ligand>
</feature>
<feature type="domain" description="Peptidase M24" evidence="8">
    <location>
        <begin position="25"/>
        <end position="252"/>
    </location>
</feature>
<feature type="binding site" evidence="6">
    <location>
        <position position="107"/>
    </location>
    <ligand>
        <name>a divalent metal cation</name>
        <dbReference type="ChEBI" id="CHEBI:60240"/>
        <label>1</label>
    </ligand>
</feature>
<comment type="catalytic activity">
    <reaction evidence="6 7">
        <text>Release of N-terminal amino acids, preferentially methionine, from peptides and arylamides.</text>
        <dbReference type="EC" id="3.4.11.18"/>
    </reaction>
</comment>
<feature type="binding site" evidence="6">
    <location>
        <position position="245"/>
    </location>
    <ligand>
        <name>a divalent metal cation</name>
        <dbReference type="ChEBI" id="CHEBI:60240"/>
        <label>2</label>
        <note>catalytic</note>
    </ligand>
</feature>
<evidence type="ECO:0000256" key="6">
    <source>
        <dbReference type="HAMAP-Rule" id="MF_01974"/>
    </source>
</evidence>
<evidence type="ECO:0000259" key="8">
    <source>
        <dbReference type="Pfam" id="PF00557"/>
    </source>
</evidence>
<proteinExistence type="inferred from homology"/>
<evidence type="ECO:0000256" key="5">
    <source>
        <dbReference type="ARBA" id="ARBA00022801"/>
    </source>
</evidence>
<feature type="binding site" evidence="6">
    <location>
        <position position="188"/>
    </location>
    <ligand>
        <name>substrate</name>
    </ligand>
</feature>
<evidence type="ECO:0000256" key="7">
    <source>
        <dbReference type="RuleBase" id="RU003653"/>
    </source>
</evidence>
<dbReference type="PANTHER" id="PTHR43330">
    <property type="entry name" value="METHIONINE AMINOPEPTIDASE"/>
    <property type="match status" value="1"/>
</dbReference>
<dbReference type="SUPFAM" id="SSF55920">
    <property type="entry name" value="Creatinase/aminopeptidase"/>
    <property type="match status" value="1"/>
</dbReference>
<dbReference type="GO" id="GO:0004239">
    <property type="term" value="F:initiator methionyl aminopeptidase activity"/>
    <property type="evidence" value="ECO:0007669"/>
    <property type="project" value="UniProtKB-UniRule"/>
</dbReference>
<evidence type="ECO:0000313" key="9">
    <source>
        <dbReference type="EMBL" id="CAM75685.1"/>
    </source>
</evidence>
<dbReference type="AlphaFoldDB" id="A4TYH8"/>
<evidence type="ECO:0000256" key="2">
    <source>
        <dbReference type="ARBA" id="ARBA00022438"/>
    </source>
</evidence>
<dbReference type="InterPro" id="IPR001714">
    <property type="entry name" value="Pept_M24_MAP"/>
</dbReference>
<keyword evidence="4 6" id="KW-0479">Metal-binding</keyword>
<dbReference type="EC" id="3.4.11.18" evidence="6 7"/>
<gene>
    <name evidence="6" type="primary">map</name>
    <name evidence="9" type="ORF">MGR_3408</name>
</gene>